<evidence type="ECO:0000256" key="1">
    <source>
        <dbReference type="SAM" id="MobiDB-lite"/>
    </source>
</evidence>
<feature type="region of interest" description="Disordered" evidence="1">
    <location>
        <begin position="1"/>
        <end position="20"/>
    </location>
</feature>
<evidence type="ECO:0000313" key="3">
    <source>
        <dbReference type="WBParaSite" id="PTRK_0000358000.1"/>
    </source>
</evidence>
<accession>A0A0N4Z8I3</accession>
<proteinExistence type="predicted"/>
<protein>
    <submittedName>
        <fullName evidence="3">PE-PGRS family protein</fullName>
    </submittedName>
</protein>
<sequence>MIIEHPVDHRGCIRPRRDDPTRARRHPIVMGKVHASQFDGLGRRRAGHRTHLDGRYHAVARARHREVQVIVQRRRRRVLALQQLREVQPIGTRGKVGHLVVASIALLPQEGIAARATGQGIVSRPADQQIVTTAPDQDVVAKAADQRVGVVVAGQLVVVVGADQVLDRHQLVEPGADRVLLTGQRQAHRHPSARPGVAGGVVASATVEQIVAVAADQQVVAIPPVELVVAIAANQHVVACTAIENVITAPGQQHVVVAGAFQGTAGLVGDVHRPRGAAAMAVADGIGAVVGGRVVMRPGVVDRHVQLVAFCALAAVVIDLVDQMDAVHPIMAGGETAAIGDGMVGAALILPLHQQVAISGAVVVQGQGFALAQAYLDHVFVIAIGSTHRPQVATDHQRRGHRPGCAGKGTARQNPLLIGQRVVLAGEGDDRLAVAGREIRPLGPAGVEGDRRRTQAIVVGVAVVGQQGGGRHADARRKDIGDDMIGTGHRRSIGVDVDHQVGTAQVAVVVAGHEADGLHLIAAAVLGRRIGELAVVHVHHQRPAQRGLDRDAVGARVEGAAVCAATGCIAGLVGVAFGVEGVSSAVDQQRLDEATIGTEVTTAHQAAGDRRALHGARQHVVQLRQVGDHHRVGIGVGTAVIGSRVEIAGVDAAAQPDRIRLDAVVAQEVLPVAGARFGQGMPRGRRTVREEVADALRPLQLARRLVGRLRHVDCRVVIGRATRGQVLDQGLGLGHRHPHVGAITGTGGERDDLHLHIAHVVVLVQQCADGLLGQLQARQAAHPGIVGHAAGHIDDQHDVGVHLPRCGRAHGVSRCGHVIDDIDHDVAGGRIAGRIGGLVDEGLAGDHVGAVVEPACGFGCGREGVLEAAVGVELNLPIGARAAAHQRIAGVAAGHGAGGEVVRVLAKVQGLLVHRDLVVGAGDDLAVGDIDGDGGGAFVAVRVTNGVGEGVLGTVLRHRIGVGLVLGLAIGIQDQRAIGAGDAHAQRADGRGRGVGACPYTHHRTALGCAVCTQGVVVQHVAGDRTALHHRGAVRLGPWHVVHDLDHDGAGDAVAQRVGGLVGEGLGGDDIGPVVAVADVRRRGQGVLVAAVGIDLNLPVGAGAAAHQREGQRAGATTDRAGQRSGRGLARRARVAAHHRARRKVLRVLDQVQGLFIHRDAVRAGDELAVGDIDGDGRGAFVTVRIADGVGEHVLGAGWRYRVGVGLVDRLAIGVEHQRAVGTRNVHAQRADGRCRGIGAGPHTDHRVLDRRAIGAQAVIVQHVAGDGTAFDHRGAVGPGLRHVIDNVHVQAAGGLAAIAVDGHHAEALTDVVDALASGMSFVVEQGVAVAHHACGGVVAGDGEGIAQPCGDRLREATDHPADHHVDAPDGKRVQAIGGMHGKAAALGQRAIIGA</sequence>
<name>A0A0N4Z8I3_PARTI</name>
<feature type="region of interest" description="Disordered" evidence="1">
    <location>
        <begin position="392"/>
        <end position="411"/>
    </location>
</feature>
<keyword evidence="2" id="KW-1185">Reference proteome</keyword>
<organism evidence="2 3">
    <name type="scientific">Parastrongyloides trichosuri</name>
    <name type="common">Possum-specific nematode worm</name>
    <dbReference type="NCBI Taxonomy" id="131310"/>
    <lineage>
        <taxon>Eukaryota</taxon>
        <taxon>Metazoa</taxon>
        <taxon>Ecdysozoa</taxon>
        <taxon>Nematoda</taxon>
        <taxon>Chromadorea</taxon>
        <taxon>Rhabditida</taxon>
        <taxon>Tylenchina</taxon>
        <taxon>Panagrolaimomorpha</taxon>
        <taxon>Strongyloidoidea</taxon>
        <taxon>Strongyloididae</taxon>
        <taxon>Parastrongyloides</taxon>
    </lineage>
</organism>
<dbReference type="WBParaSite" id="PTRK_0000358000.1">
    <property type="protein sequence ID" value="PTRK_0000358000.1"/>
    <property type="gene ID" value="PTRK_0000358000"/>
</dbReference>
<reference evidence="3" key="1">
    <citation type="submission" date="2017-02" db="UniProtKB">
        <authorList>
            <consortium name="WormBaseParasite"/>
        </authorList>
    </citation>
    <scope>IDENTIFICATION</scope>
</reference>
<dbReference type="Proteomes" id="UP000038045">
    <property type="component" value="Unplaced"/>
</dbReference>
<evidence type="ECO:0000313" key="2">
    <source>
        <dbReference type="Proteomes" id="UP000038045"/>
    </source>
</evidence>
<feature type="region of interest" description="Disordered" evidence="1">
    <location>
        <begin position="1107"/>
        <end position="1127"/>
    </location>
</feature>